<dbReference type="EMBL" id="JAGPYM010000021">
    <property type="protein sequence ID" value="KAH6884111.1"/>
    <property type="molecule type" value="Genomic_DNA"/>
</dbReference>
<dbReference type="Proteomes" id="UP000777438">
    <property type="component" value="Unassembled WGS sequence"/>
</dbReference>
<evidence type="ECO:0000313" key="2">
    <source>
        <dbReference type="Proteomes" id="UP000777438"/>
    </source>
</evidence>
<name>A0A9P9AM09_9HYPO</name>
<comment type="caution">
    <text evidence="1">The sequence shown here is derived from an EMBL/GenBank/DDBJ whole genome shotgun (WGS) entry which is preliminary data.</text>
</comment>
<keyword evidence="2" id="KW-1185">Reference proteome</keyword>
<accession>A0A9P9AM09</accession>
<dbReference type="AlphaFoldDB" id="A0A9P9AM09"/>
<dbReference type="OrthoDB" id="3434980at2759"/>
<evidence type="ECO:0000313" key="1">
    <source>
        <dbReference type="EMBL" id="KAH6884111.1"/>
    </source>
</evidence>
<sequence>MADRVRIRYTFKGIDEYDGLNEVLRQIIQQDTGADFWLETPSMPPMGFPPPLSTEGVDRLKSLEGVNVEKLPQDD</sequence>
<reference evidence="1 2" key="1">
    <citation type="journal article" date="2021" name="Nat. Commun.">
        <title>Genetic determinants of endophytism in the Arabidopsis root mycobiome.</title>
        <authorList>
            <person name="Mesny F."/>
            <person name="Miyauchi S."/>
            <person name="Thiergart T."/>
            <person name="Pickel B."/>
            <person name="Atanasova L."/>
            <person name="Karlsson M."/>
            <person name="Huettel B."/>
            <person name="Barry K.W."/>
            <person name="Haridas S."/>
            <person name="Chen C."/>
            <person name="Bauer D."/>
            <person name="Andreopoulos W."/>
            <person name="Pangilinan J."/>
            <person name="LaButti K."/>
            <person name="Riley R."/>
            <person name="Lipzen A."/>
            <person name="Clum A."/>
            <person name="Drula E."/>
            <person name="Henrissat B."/>
            <person name="Kohler A."/>
            <person name="Grigoriev I.V."/>
            <person name="Martin F.M."/>
            <person name="Hacquard S."/>
        </authorList>
    </citation>
    <scope>NUCLEOTIDE SEQUENCE [LARGE SCALE GENOMIC DNA]</scope>
    <source>
        <strain evidence="1 2">MPI-CAGE-CH-0241</strain>
    </source>
</reference>
<organism evidence="1 2">
    <name type="scientific">Thelonectria olida</name>
    <dbReference type="NCBI Taxonomy" id="1576542"/>
    <lineage>
        <taxon>Eukaryota</taxon>
        <taxon>Fungi</taxon>
        <taxon>Dikarya</taxon>
        <taxon>Ascomycota</taxon>
        <taxon>Pezizomycotina</taxon>
        <taxon>Sordariomycetes</taxon>
        <taxon>Hypocreomycetidae</taxon>
        <taxon>Hypocreales</taxon>
        <taxon>Nectriaceae</taxon>
        <taxon>Thelonectria</taxon>
    </lineage>
</organism>
<gene>
    <name evidence="1" type="ORF">B0T10DRAFT_579446</name>
</gene>
<proteinExistence type="predicted"/>
<protein>
    <submittedName>
        <fullName evidence="1">Uncharacterized protein</fullName>
    </submittedName>
</protein>